<keyword evidence="3" id="KW-1185">Reference proteome</keyword>
<reference evidence="2 3" key="1">
    <citation type="submission" date="2022-05" db="EMBL/GenBank/DDBJ databases">
        <title>Microbulbifer sp. nov., isolated from sponge.</title>
        <authorList>
            <person name="Gao L."/>
        </authorList>
    </citation>
    <scope>NUCLEOTIDE SEQUENCE [LARGE SCALE GENOMIC DNA]</scope>
    <source>
        <strain evidence="2 3">MI-G</strain>
    </source>
</reference>
<sequence>MKKKSIIRIANAQGFWGDSALGPKQLLAEEQLDYITLDYLAEISLSIMQRQKMQNPDKGYAMDFVELLKNIVPVCKEKGIKIIANAAGVNAKCCLRNTKSTLKSLGLHGIKIGIVEGDDILKNINRFLCSGHEMRNMESGERLSSILEKVLSANVYIGAQPIVDALNQGADIVITGRISDPSLTLAPLVHEFKWSMSDYDKLAAGTIMGHLLECGTQVTGGNYTDWKEVSGFANMGYPIVEAQTDGSFVLTKAENTGGLVNLATVTSQLLYEIGDPKNYFGPDCTADFTSIKLTQQSKNRVAICNIKGKAPTSSYKVSISYEKGYKILSTLCVSGPDAIEKSNLIYKMVFDRLAIHGIEIPEQDRFIEIFGTNVLYKGLVPKNQQPHEVLVRIGARGSDAKKLDVLGSEIAPLTTSGPPGITGFSGGRSRAKAVVGYWPALIDKSEITTSVRVEEI</sequence>
<proteinExistence type="predicted"/>
<dbReference type="InterPro" id="IPR010839">
    <property type="entry name" value="AtuA_N"/>
</dbReference>
<organism evidence="2 3">
    <name type="scientific">Microbulbifer spongiae</name>
    <dbReference type="NCBI Taxonomy" id="2944933"/>
    <lineage>
        <taxon>Bacteria</taxon>
        <taxon>Pseudomonadati</taxon>
        <taxon>Pseudomonadota</taxon>
        <taxon>Gammaproteobacteria</taxon>
        <taxon>Cellvibrionales</taxon>
        <taxon>Microbulbiferaceae</taxon>
        <taxon>Microbulbifer</taxon>
    </lineage>
</organism>
<dbReference type="Proteomes" id="UP001321520">
    <property type="component" value="Chromosome"/>
</dbReference>
<feature type="domain" description="Acyclic terpene utilisation N-terminal" evidence="1">
    <location>
        <begin position="7"/>
        <end position="452"/>
    </location>
</feature>
<dbReference type="RefSeq" id="WP_301414833.1">
    <property type="nucleotide sequence ID" value="NZ_CP098023.1"/>
</dbReference>
<dbReference type="EMBL" id="CP098023">
    <property type="protein sequence ID" value="WKD49047.1"/>
    <property type="molecule type" value="Genomic_DNA"/>
</dbReference>
<evidence type="ECO:0000259" key="1">
    <source>
        <dbReference type="Pfam" id="PF07287"/>
    </source>
</evidence>
<gene>
    <name evidence="2" type="ORF">M8T91_14250</name>
</gene>
<dbReference type="PANTHER" id="PTHR47708:SF2">
    <property type="entry name" value="SI:CH73-132F6.5"/>
    <property type="match status" value="1"/>
</dbReference>
<evidence type="ECO:0000313" key="2">
    <source>
        <dbReference type="EMBL" id="WKD49047.1"/>
    </source>
</evidence>
<protein>
    <submittedName>
        <fullName evidence="2">DUF1446 domain-containing protein</fullName>
    </submittedName>
</protein>
<accession>A0ABY9E8P4</accession>
<dbReference type="PANTHER" id="PTHR47708">
    <property type="match status" value="1"/>
</dbReference>
<dbReference type="Pfam" id="PF07287">
    <property type="entry name" value="AtuA"/>
    <property type="match status" value="1"/>
</dbReference>
<evidence type="ECO:0000313" key="3">
    <source>
        <dbReference type="Proteomes" id="UP001321520"/>
    </source>
</evidence>
<name>A0ABY9E8P4_9GAMM</name>